<dbReference type="GO" id="GO:0042597">
    <property type="term" value="C:periplasmic space"/>
    <property type="evidence" value="ECO:0007669"/>
    <property type="project" value="UniProtKB-SubCell"/>
</dbReference>
<dbReference type="Gene3D" id="3.40.190.10">
    <property type="entry name" value="Periplasmic binding protein-like II"/>
    <property type="match status" value="2"/>
</dbReference>
<organism evidence="6 7">
    <name type="scientific">Sinosporangium siamense</name>
    <dbReference type="NCBI Taxonomy" id="1367973"/>
    <lineage>
        <taxon>Bacteria</taxon>
        <taxon>Bacillati</taxon>
        <taxon>Actinomycetota</taxon>
        <taxon>Actinomycetes</taxon>
        <taxon>Streptosporangiales</taxon>
        <taxon>Streptosporangiaceae</taxon>
        <taxon>Sinosporangium</taxon>
    </lineage>
</organism>
<protein>
    <submittedName>
        <fullName evidence="6">Sulfonate ABC transporter substrate-binding protein</fullName>
    </submittedName>
</protein>
<gene>
    <name evidence="6" type="primary">ssuA</name>
    <name evidence="6" type="ORF">Ssi02_16490</name>
</gene>
<evidence type="ECO:0000256" key="1">
    <source>
        <dbReference type="ARBA" id="ARBA00004418"/>
    </source>
</evidence>
<evidence type="ECO:0000256" key="4">
    <source>
        <dbReference type="SAM" id="SignalP"/>
    </source>
</evidence>
<proteinExistence type="inferred from homology"/>
<sequence length="330" mass="34879">MRRTSGALTFVLGVAVTLALAACGGGSTDSMKAAANNGLEKTKLKVGAIPIPDPAALYIANTKGFFKEEGLTIEPVTIQGGAVAVNSLKSEILDISQTNYVSTFSAVSKGEKLKLIADAYQAGPNTFVLMVPKNSPIQTPADLKGKTIAVNTFNNIGTLAVTATLKVAGLTKDDVTFKEFQFPQMAAALTTGQVDAAWMTEPFITVTQSDLGTRKLVDTMSGQTANFPIAGWMTTEEFAKNNPKTLAAFQRALARGQEIAAKDRKEVEAIVPTYTSIKKETAAVITLGTFPTTLNETRLQRVADLMAEYGILTGKLDVTTLLAPQPAATP</sequence>
<keyword evidence="7" id="KW-1185">Reference proteome</keyword>
<dbReference type="Pfam" id="PF09084">
    <property type="entry name" value="NMT1"/>
    <property type="match status" value="1"/>
</dbReference>
<reference evidence="6" key="1">
    <citation type="submission" date="2021-01" db="EMBL/GenBank/DDBJ databases">
        <title>Whole genome shotgun sequence of Sinosporangium siamense NBRC 109515.</title>
        <authorList>
            <person name="Komaki H."/>
            <person name="Tamura T."/>
        </authorList>
    </citation>
    <scope>NUCLEOTIDE SEQUENCE</scope>
    <source>
        <strain evidence="6">NBRC 109515</strain>
    </source>
</reference>
<comment type="similarity">
    <text evidence="2">Belongs to the bacterial solute-binding protein SsuA/TauA family.</text>
</comment>
<feature type="domain" description="Solute-binding protein family 3/N-terminal" evidence="5">
    <location>
        <begin position="43"/>
        <end position="267"/>
    </location>
</feature>
<dbReference type="EMBL" id="BOOW01000009">
    <property type="protein sequence ID" value="GII91418.1"/>
    <property type="molecule type" value="Genomic_DNA"/>
</dbReference>
<dbReference type="InterPro" id="IPR015168">
    <property type="entry name" value="SsuA/THI5"/>
</dbReference>
<name>A0A919RD26_9ACTN</name>
<dbReference type="SMART" id="SM00062">
    <property type="entry name" value="PBPb"/>
    <property type="match status" value="1"/>
</dbReference>
<dbReference type="PROSITE" id="PS51257">
    <property type="entry name" value="PROKAR_LIPOPROTEIN"/>
    <property type="match status" value="1"/>
</dbReference>
<dbReference type="SUPFAM" id="SSF53850">
    <property type="entry name" value="Periplasmic binding protein-like II"/>
    <property type="match status" value="1"/>
</dbReference>
<feature type="signal peptide" evidence="4">
    <location>
        <begin position="1"/>
        <end position="21"/>
    </location>
</feature>
<feature type="chain" id="PRO_5036765555" evidence="4">
    <location>
        <begin position="22"/>
        <end position="330"/>
    </location>
</feature>
<dbReference type="AlphaFoldDB" id="A0A919RD26"/>
<dbReference type="GO" id="GO:0042918">
    <property type="term" value="P:alkanesulfonate transmembrane transport"/>
    <property type="evidence" value="ECO:0007669"/>
    <property type="project" value="TreeGrafter"/>
</dbReference>
<dbReference type="PANTHER" id="PTHR30024">
    <property type="entry name" value="ALIPHATIC SULFONATES-BINDING PROTEIN-RELATED"/>
    <property type="match status" value="1"/>
</dbReference>
<keyword evidence="3 4" id="KW-0732">Signal</keyword>
<evidence type="ECO:0000256" key="2">
    <source>
        <dbReference type="ARBA" id="ARBA00010742"/>
    </source>
</evidence>
<accession>A0A919RD26</accession>
<evidence type="ECO:0000313" key="6">
    <source>
        <dbReference type="EMBL" id="GII91418.1"/>
    </source>
</evidence>
<dbReference type="InterPro" id="IPR001638">
    <property type="entry name" value="Solute-binding_3/MltF_N"/>
</dbReference>
<evidence type="ECO:0000256" key="3">
    <source>
        <dbReference type="ARBA" id="ARBA00022729"/>
    </source>
</evidence>
<evidence type="ECO:0000313" key="7">
    <source>
        <dbReference type="Proteomes" id="UP000606172"/>
    </source>
</evidence>
<comment type="caution">
    <text evidence="6">The sequence shown here is derived from an EMBL/GenBank/DDBJ whole genome shotgun (WGS) entry which is preliminary data.</text>
</comment>
<dbReference type="PANTHER" id="PTHR30024:SF47">
    <property type="entry name" value="TAURINE-BINDING PERIPLASMIC PROTEIN"/>
    <property type="match status" value="1"/>
</dbReference>
<dbReference type="Proteomes" id="UP000606172">
    <property type="component" value="Unassembled WGS sequence"/>
</dbReference>
<comment type="subcellular location">
    <subcellularLocation>
        <location evidence="1">Periplasm</location>
    </subcellularLocation>
</comment>
<evidence type="ECO:0000259" key="5">
    <source>
        <dbReference type="SMART" id="SM00062"/>
    </source>
</evidence>